<evidence type="ECO:0000313" key="1">
    <source>
        <dbReference type="EMBL" id="EME38355.1"/>
    </source>
</evidence>
<proteinExistence type="predicted"/>
<reference evidence="1 2" key="2">
    <citation type="journal article" date="2012" name="PLoS Pathog.">
        <title>Diverse lifestyles and strategies of plant pathogenesis encoded in the genomes of eighteen Dothideomycetes fungi.</title>
        <authorList>
            <person name="Ohm R.A."/>
            <person name="Feau N."/>
            <person name="Henrissat B."/>
            <person name="Schoch C.L."/>
            <person name="Horwitz B.A."/>
            <person name="Barry K.W."/>
            <person name="Condon B.J."/>
            <person name="Copeland A.C."/>
            <person name="Dhillon B."/>
            <person name="Glaser F."/>
            <person name="Hesse C.N."/>
            <person name="Kosti I."/>
            <person name="LaButti K."/>
            <person name="Lindquist E.A."/>
            <person name="Lucas S."/>
            <person name="Salamov A.A."/>
            <person name="Bradshaw R.E."/>
            <person name="Ciuffetti L."/>
            <person name="Hamelin R.C."/>
            <person name="Kema G.H.J."/>
            <person name="Lawrence C."/>
            <person name="Scott J.A."/>
            <person name="Spatafora J.W."/>
            <person name="Turgeon B.G."/>
            <person name="de Wit P.J.G.M."/>
            <person name="Zhong S."/>
            <person name="Goodwin S.B."/>
            <person name="Grigoriev I.V."/>
        </authorList>
    </citation>
    <scope>NUCLEOTIDE SEQUENCE [LARGE SCALE GENOMIC DNA]</scope>
    <source>
        <strain evidence="2">NZE10 / CBS 128990</strain>
    </source>
</reference>
<protein>
    <submittedName>
        <fullName evidence="1">Uncharacterized protein</fullName>
    </submittedName>
</protein>
<evidence type="ECO:0000313" key="2">
    <source>
        <dbReference type="Proteomes" id="UP000016933"/>
    </source>
</evidence>
<accession>N1PDS4</accession>
<name>N1PDS4_DOTSN</name>
<reference evidence="2" key="1">
    <citation type="journal article" date="2012" name="PLoS Genet.">
        <title>The genomes of the fungal plant pathogens Cladosporium fulvum and Dothistroma septosporum reveal adaptation to different hosts and lifestyles but also signatures of common ancestry.</title>
        <authorList>
            <person name="de Wit P.J.G.M."/>
            <person name="van der Burgt A."/>
            <person name="Oekmen B."/>
            <person name="Stergiopoulos I."/>
            <person name="Abd-Elsalam K.A."/>
            <person name="Aerts A.L."/>
            <person name="Bahkali A.H."/>
            <person name="Beenen H.G."/>
            <person name="Chettri P."/>
            <person name="Cox M.P."/>
            <person name="Datema E."/>
            <person name="de Vries R.P."/>
            <person name="Dhillon B."/>
            <person name="Ganley A.R."/>
            <person name="Griffiths S.A."/>
            <person name="Guo Y."/>
            <person name="Hamelin R.C."/>
            <person name="Henrissat B."/>
            <person name="Kabir M.S."/>
            <person name="Jashni M.K."/>
            <person name="Kema G."/>
            <person name="Klaubauf S."/>
            <person name="Lapidus A."/>
            <person name="Levasseur A."/>
            <person name="Lindquist E."/>
            <person name="Mehrabi R."/>
            <person name="Ohm R.A."/>
            <person name="Owen T.J."/>
            <person name="Salamov A."/>
            <person name="Schwelm A."/>
            <person name="Schijlen E."/>
            <person name="Sun H."/>
            <person name="van den Burg H.A."/>
            <person name="van Ham R.C.H.J."/>
            <person name="Zhang S."/>
            <person name="Goodwin S.B."/>
            <person name="Grigoriev I.V."/>
            <person name="Collemare J."/>
            <person name="Bradshaw R.E."/>
        </authorList>
    </citation>
    <scope>NUCLEOTIDE SEQUENCE [LARGE SCALE GENOMIC DNA]</scope>
    <source>
        <strain evidence="2">NZE10 / CBS 128990</strain>
    </source>
</reference>
<dbReference type="EMBL" id="KB446547">
    <property type="protein sequence ID" value="EME38355.1"/>
    <property type="molecule type" value="Genomic_DNA"/>
</dbReference>
<keyword evidence="2" id="KW-1185">Reference proteome</keyword>
<dbReference type="AlphaFoldDB" id="N1PDS4"/>
<gene>
    <name evidence="1" type="ORF">DOTSEDRAFT_75787</name>
</gene>
<organism evidence="1 2">
    <name type="scientific">Dothistroma septosporum (strain NZE10 / CBS 128990)</name>
    <name type="common">Red band needle blight fungus</name>
    <name type="synonym">Mycosphaerella pini</name>
    <dbReference type="NCBI Taxonomy" id="675120"/>
    <lineage>
        <taxon>Eukaryota</taxon>
        <taxon>Fungi</taxon>
        <taxon>Dikarya</taxon>
        <taxon>Ascomycota</taxon>
        <taxon>Pezizomycotina</taxon>
        <taxon>Dothideomycetes</taxon>
        <taxon>Dothideomycetidae</taxon>
        <taxon>Mycosphaerellales</taxon>
        <taxon>Mycosphaerellaceae</taxon>
        <taxon>Dothistroma</taxon>
    </lineage>
</organism>
<sequence>MSNLGHNLLEWLTEKVENLQGWVPPQMVSIKNFAHLQKHVGDSKAFPEVFTFASLPTATGHVYVFLCFLLLWQCLLDVSVAFPQLNIDAAAVAVEAERCADDWCRTIPYISMPEHGFAGAIASTAPLHFASTWFKQEEMSPRFQWCNNVRDYLEQHGPLELNLRRPILTWWMLPGRLRLTDTPDA</sequence>
<dbReference type="HOGENOM" id="CLU_1461275_0_0_1"/>
<dbReference type="Proteomes" id="UP000016933">
    <property type="component" value="Unassembled WGS sequence"/>
</dbReference>
<dbReference type="OrthoDB" id="3525185at2759"/>